<evidence type="ECO:0000313" key="3">
    <source>
        <dbReference type="Proteomes" id="UP000800097"/>
    </source>
</evidence>
<evidence type="ECO:0000256" key="1">
    <source>
        <dbReference type="SAM" id="MobiDB-lite"/>
    </source>
</evidence>
<dbReference type="Proteomes" id="UP000800097">
    <property type="component" value="Unassembled WGS sequence"/>
</dbReference>
<name>A0A6A6JK74_WESOR</name>
<feature type="region of interest" description="Disordered" evidence="1">
    <location>
        <begin position="193"/>
        <end position="213"/>
    </location>
</feature>
<keyword evidence="3" id="KW-1185">Reference proteome</keyword>
<protein>
    <submittedName>
        <fullName evidence="2">Uncharacterized protein</fullName>
    </submittedName>
</protein>
<gene>
    <name evidence="2" type="ORF">EI97DRAFT_324995</name>
</gene>
<dbReference type="EMBL" id="ML986492">
    <property type="protein sequence ID" value="KAF2276907.1"/>
    <property type="molecule type" value="Genomic_DNA"/>
</dbReference>
<dbReference type="GeneID" id="54547894"/>
<accession>A0A6A6JK74</accession>
<sequence>MSVEVDRGWSFQERIGYRASKMEACFDVEGLSMYNGAAECRTGSWSGVTGFQHLASCSRAYTESLSGVKMPIQAGNFLTHKFDAAGVLNLASLFDQRSLDSVTLNSRLLGWVSTRKGRLRIQAPDFKNSSFTPPLSYPSSLKTSNSYPRVLSSIANTRTTFPPFFADLKGRGFPATISFTPSHLAIPGHSSQHFPATTEGPDHAAPVTPSPRTLNRTETHVLFARNPNSDIDPGVLKSINAALPTFRYSRPTTTLEPQRSIPIRPLKAFPLPFP</sequence>
<dbReference type="AlphaFoldDB" id="A0A6A6JK74"/>
<proteinExistence type="predicted"/>
<evidence type="ECO:0000313" key="2">
    <source>
        <dbReference type="EMBL" id="KAF2276907.1"/>
    </source>
</evidence>
<reference evidence="2" key="1">
    <citation type="journal article" date="2020" name="Stud. Mycol.">
        <title>101 Dothideomycetes genomes: a test case for predicting lifestyles and emergence of pathogens.</title>
        <authorList>
            <person name="Haridas S."/>
            <person name="Albert R."/>
            <person name="Binder M."/>
            <person name="Bloem J."/>
            <person name="Labutti K."/>
            <person name="Salamov A."/>
            <person name="Andreopoulos B."/>
            <person name="Baker S."/>
            <person name="Barry K."/>
            <person name="Bills G."/>
            <person name="Bluhm B."/>
            <person name="Cannon C."/>
            <person name="Castanera R."/>
            <person name="Culley D."/>
            <person name="Daum C."/>
            <person name="Ezra D."/>
            <person name="Gonzalez J."/>
            <person name="Henrissat B."/>
            <person name="Kuo A."/>
            <person name="Liang C."/>
            <person name="Lipzen A."/>
            <person name="Lutzoni F."/>
            <person name="Magnuson J."/>
            <person name="Mondo S."/>
            <person name="Nolan M."/>
            <person name="Ohm R."/>
            <person name="Pangilinan J."/>
            <person name="Park H.-J."/>
            <person name="Ramirez L."/>
            <person name="Alfaro M."/>
            <person name="Sun H."/>
            <person name="Tritt A."/>
            <person name="Yoshinaga Y."/>
            <person name="Zwiers L.-H."/>
            <person name="Turgeon B."/>
            <person name="Goodwin S."/>
            <person name="Spatafora J."/>
            <person name="Crous P."/>
            <person name="Grigoriev I."/>
        </authorList>
    </citation>
    <scope>NUCLEOTIDE SEQUENCE</scope>
    <source>
        <strain evidence="2">CBS 379.55</strain>
    </source>
</reference>
<dbReference type="RefSeq" id="XP_033654446.1">
    <property type="nucleotide sequence ID" value="XM_033794719.1"/>
</dbReference>
<organism evidence="2 3">
    <name type="scientific">Westerdykella ornata</name>
    <dbReference type="NCBI Taxonomy" id="318751"/>
    <lineage>
        <taxon>Eukaryota</taxon>
        <taxon>Fungi</taxon>
        <taxon>Dikarya</taxon>
        <taxon>Ascomycota</taxon>
        <taxon>Pezizomycotina</taxon>
        <taxon>Dothideomycetes</taxon>
        <taxon>Pleosporomycetidae</taxon>
        <taxon>Pleosporales</taxon>
        <taxon>Sporormiaceae</taxon>
        <taxon>Westerdykella</taxon>
    </lineage>
</organism>